<proteinExistence type="predicted"/>
<reference evidence="2 3" key="1">
    <citation type="submission" date="2015-01" db="EMBL/GenBank/DDBJ databases">
        <title>The Genome Sequence of Exophiala oligosperma CBS72588.</title>
        <authorList>
            <consortium name="The Broad Institute Genomics Platform"/>
            <person name="Cuomo C."/>
            <person name="de Hoog S."/>
            <person name="Gorbushina A."/>
            <person name="Stielow B."/>
            <person name="Teixiera M."/>
            <person name="Abouelleil A."/>
            <person name="Chapman S.B."/>
            <person name="Priest M."/>
            <person name="Young S.K."/>
            <person name="Wortman J."/>
            <person name="Nusbaum C."/>
            <person name="Birren B."/>
        </authorList>
    </citation>
    <scope>NUCLEOTIDE SEQUENCE [LARGE SCALE GENOMIC DNA]</scope>
    <source>
        <strain evidence="2 3">CBS 72588</strain>
    </source>
</reference>
<accession>A0A0D2DLF6</accession>
<evidence type="ECO:0000256" key="1">
    <source>
        <dbReference type="SAM" id="MobiDB-lite"/>
    </source>
</evidence>
<dbReference type="RefSeq" id="XP_016256720.1">
    <property type="nucleotide sequence ID" value="XM_016412914.1"/>
</dbReference>
<evidence type="ECO:0000313" key="2">
    <source>
        <dbReference type="EMBL" id="KIW36504.1"/>
    </source>
</evidence>
<organism evidence="2 3">
    <name type="scientific">Exophiala oligosperma</name>
    <dbReference type="NCBI Taxonomy" id="215243"/>
    <lineage>
        <taxon>Eukaryota</taxon>
        <taxon>Fungi</taxon>
        <taxon>Dikarya</taxon>
        <taxon>Ascomycota</taxon>
        <taxon>Pezizomycotina</taxon>
        <taxon>Eurotiomycetes</taxon>
        <taxon>Chaetothyriomycetidae</taxon>
        <taxon>Chaetothyriales</taxon>
        <taxon>Herpotrichiellaceae</taxon>
        <taxon>Exophiala</taxon>
    </lineage>
</organism>
<dbReference type="EMBL" id="KN847355">
    <property type="protein sequence ID" value="KIW36504.1"/>
    <property type="molecule type" value="Genomic_DNA"/>
</dbReference>
<dbReference type="Proteomes" id="UP000053342">
    <property type="component" value="Unassembled WGS sequence"/>
</dbReference>
<evidence type="ECO:0000313" key="3">
    <source>
        <dbReference type="Proteomes" id="UP000053342"/>
    </source>
</evidence>
<sequence length="121" mass="13399">MASEQSTSPLSADLQDRVSIFTAEIIDLFANRCIGPKPTRPVDWRRAGCGCGCEMCLQLDSFLGNPSQEEFSISAGNEDGMRHLTGRLPGIDQPFWKGEKPENETQVEPGFKLKVRKTVRA</sequence>
<dbReference type="GeneID" id="27363343"/>
<gene>
    <name evidence="2" type="ORF">PV06_11269</name>
</gene>
<dbReference type="HOGENOM" id="CLU_2038077_0_0_1"/>
<keyword evidence="3" id="KW-1185">Reference proteome</keyword>
<name>A0A0D2DLF6_9EURO</name>
<dbReference type="VEuPathDB" id="FungiDB:PV06_11269"/>
<protein>
    <submittedName>
        <fullName evidence="2">Uncharacterized protein</fullName>
    </submittedName>
</protein>
<dbReference type="AlphaFoldDB" id="A0A0D2DLF6"/>
<feature type="region of interest" description="Disordered" evidence="1">
    <location>
        <begin position="87"/>
        <end position="107"/>
    </location>
</feature>